<evidence type="ECO:0000256" key="1">
    <source>
        <dbReference type="ARBA" id="ARBA00006243"/>
    </source>
</evidence>
<dbReference type="Gene3D" id="3.90.650.10">
    <property type="entry name" value="PurM-like C-terminal domain"/>
    <property type="match status" value="1"/>
</dbReference>
<evidence type="ECO:0000313" key="5">
    <source>
        <dbReference type="Proteomes" id="UP000263486"/>
    </source>
</evidence>
<dbReference type="PANTHER" id="PTHR30303:SF4">
    <property type="entry name" value="HYDROGENASE EXPRESSION_FORMATION PROTEIN HYPE"/>
    <property type="match status" value="1"/>
</dbReference>
<sequence length="329" mass="36106">MKIGKLTASQLKHVIFNNIKKKRKEFLNSPGIGDDCAAIDLGEKVCYVSSDPITGAVSEIGKLAVNITCNDLATTGVEPMGIMVTILAPPSTSVEDLQKIMVDMESECTVLNIDILGGHTEITDAVNKIIISVTGLGFGTKDHYEDRKEILEGDIVLLTKGTGIEGTAIIAYEKEEELKVILSQDEINHAKSMMAQTSVVKEGLLSSQLSKGMHDVTEGGILGAIWEVAELSKLGVTVYRDQFNVAEVTHKICDHYKIDPLKLISSGSMLIVVSPKNKDELLDKLISNEIPTFEIGYFTQNIEEKFMYHSEDQRSNISEPESDELYKIV</sequence>
<evidence type="ECO:0000259" key="2">
    <source>
        <dbReference type="Pfam" id="PF00586"/>
    </source>
</evidence>
<protein>
    <submittedName>
        <fullName evidence="4">AIR synthase</fullName>
    </submittedName>
</protein>
<dbReference type="PIRSF" id="PIRSF005644">
    <property type="entry name" value="Hdrgns_mtr_HypE"/>
    <property type="match status" value="1"/>
</dbReference>
<comment type="similarity">
    <text evidence="1">Belongs to the HypE family.</text>
</comment>
<dbReference type="InterPro" id="IPR036921">
    <property type="entry name" value="PurM-like_N_sf"/>
</dbReference>
<reference evidence="4 5" key="1">
    <citation type="submission" date="2018-08" db="EMBL/GenBank/DDBJ databases">
        <title>Draft genome sequence of Psychrilyobacter sp. strain SD5 isolated from Black Sea water.</title>
        <authorList>
            <person name="Yadav S."/>
            <person name="Villanueva L."/>
            <person name="Damste J.S.S."/>
        </authorList>
    </citation>
    <scope>NUCLEOTIDE SEQUENCE [LARGE SCALE GENOMIC DNA]</scope>
    <source>
        <strain evidence="4 5">SD5</strain>
    </source>
</reference>
<dbReference type="EMBL" id="QUAJ01000025">
    <property type="protein sequence ID" value="REI40049.1"/>
    <property type="molecule type" value="Genomic_DNA"/>
</dbReference>
<dbReference type="SUPFAM" id="SSF55326">
    <property type="entry name" value="PurM N-terminal domain-like"/>
    <property type="match status" value="1"/>
</dbReference>
<feature type="domain" description="PurM-like N-terminal" evidence="2">
    <location>
        <begin position="33"/>
        <end position="137"/>
    </location>
</feature>
<name>A0ABX9KEF8_9FUSO</name>
<evidence type="ECO:0000259" key="3">
    <source>
        <dbReference type="Pfam" id="PF02769"/>
    </source>
</evidence>
<dbReference type="Pfam" id="PF00586">
    <property type="entry name" value="AIRS"/>
    <property type="match status" value="1"/>
</dbReference>
<accession>A0ABX9KEF8</accession>
<evidence type="ECO:0000313" key="4">
    <source>
        <dbReference type="EMBL" id="REI40049.1"/>
    </source>
</evidence>
<dbReference type="PANTHER" id="PTHR30303">
    <property type="entry name" value="HYDROGENASE ISOENZYMES FORMATION PROTEIN HYPE"/>
    <property type="match status" value="1"/>
</dbReference>
<feature type="domain" description="PurM-like C-terminal" evidence="3">
    <location>
        <begin position="152"/>
        <end position="301"/>
    </location>
</feature>
<dbReference type="InterPro" id="IPR011854">
    <property type="entry name" value="HypE"/>
</dbReference>
<dbReference type="Gene3D" id="3.30.1330.10">
    <property type="entry name" value="PurM-like, N-terminal domain"/>
    <property type="match status" value="1"/>
</dbReference>
<dbReference type="Pfam" id="PF02769">
    <property type="entry name" value="AIRS_C"/>
    <property type="match status" value="1"/>
</dbReference>
<dbReference type="InterPro" id="IPR016188">
    <property type="entry name" value="PurM-like_N"/>
</dbReference>
<dbReference type="RefSeq" id="WP_114643186.1">
    <property type="nucleotide sequence ID" value="NZ_JAACIO010000017.1"/>
</dbReference>
<dbReference type="SUPFAM" id="SSF56042">
    <property type="entry name" value="PurM C-terminal domain-like"/>
    <property type="match status" value="1"/>
</dbReference>
<gene>
    <name evidence="4" type="ORF">DYH56_12365</name>
</gene>
<comment type="caution">
    <text evidence="4">The sequence shown here is derived from an EMBL/GenBank/DDBJ whole genome shotgun (WGS) entry which is preliminary data.</text>
</comment>
<proteinExistence type="inferred from homology"/>
<dbReference type="CDD" id="cd06061">
    <property type="entry name" value="PurM-like1"/>
    <property type="match status" value="1"/>
</dbReference>
<keyword evidence="5" id="KW-1185">Reference proteome</keyword>
<dbReference type="InterPro" id="IPR036676">
    <property type="entry name" value="PurM-like_C_sf"/>
</dbReference>
<dbReference type="Proteomes" id="UP000263486">
    <property type="component" value="Unassembled WGS sequence"/>
</dbReference>
<dbReference type="InterPro" id="IPR010918">
    <property type="entry name" value="PurM-like_C_dom"/>
</dbReference>
<organism evidence="4 5">
    <name type="scientific">Psychrilyobacter piezotolerans</name>
    <dbReference type="NCBI Taxonomy" id="2293438"/>
    <lineage>
        <taxon>Bacteria</taxon>
        <taxon>Fusobacteriati</taxon>
        <taxon>Fusobacteriota</taxon>
        <taxon>Fusobacteriia</taxon>
        <taxon>Fusobacteriales</taxon>
        <taxon>Fusobacteriaceae</taxon>
        <taxon>Psychrilyobacter</taxon>
    </lineage>
</organism>